<dbReference type="SUPFAM" id="SSF52172">
    <property type="entry name" value="CheY-like"/>
    <property type="match status" value="1"/>
</dbReference>
<evidence type="ECO:0000256" key="9">
    <source>
        <dbReference type="PROSITE-ProRule" id="PRU01091"/>
    </source>
</evidence>
<feature type="modified residue" description="4-aspartylphosphate" evidence="8">
    <location>
        <position position="51"/>
    </location>
</feature>
<dbReference type="OrthoDB" id="9790442at2"/>
<comment type="function">
    <text evidence="7">May play the central regulatory role in sporulation. It may be an element of the effector pathway responsible for the activation of sporulation genes in response to nutritional stress. Spo0A may act in concert with spo0H (a sigma factor) to control the expression of some genes that are critical to the sporulation process.</text>
</comment>
<keyword evidence="6" id="KW-0804">Transcription</keyword>
<evidence type="ECO:0000259" key="11">
    <source>
        <dbReference type="PROSITE" id="PS51755"/>
    </source>
</evidence>
<evidence type="ECO:0000259" key="10">
    <source>
        <dbReference type="PROSITE" id="PS50110"/>
    </source>
</evidence>
<feature type="domain" description="OmpR/PhoB-type" evidence="11">
    <location>
        <begin position="124"/>
        <end position="222"/>
    </location>
</feature>
<dbReference type="CDD" id="cd17624">
    <property type="entry name" value="REC_OmpR_PmrA-like"/>
    <property type="match status" value="1"/>
</dbReference>
<evidence type="ECO:0000256" key="8">
    <source>
        <dbReference type="PROSITE-ProRule" id="PRU00169"/>
    </source>
</evidence>
<dbReference type="InterPro" id="IPR001789">
    <property type="entry name" value="Sig_transdc_resp-reg_receiver"/>
</dbReference>
<reference evidence="12 13" key="1">
    <citation type="submission" date="2016-11" db="EMBL/GenBank/DDBJ databases">
        <authorList>
            <person name="Jaros S."/>
            <person name="Januszkiewicz K."/>
            <person name="Wedrychowicz H."/>
        </authorList>
    </citation>
    <scope>NUCLEOTIDE SEQUENCE [LARGE SCALE GENOMIC DNA]</scope>
    <source>
        <strain evidence="12 13">DSM 21864</strain>
    </source>
</reference>
<dbReference type="Pfam" id="PF00072">
    <property type="entry name" value="Response_reg"/>
    <property type="match status" value="1"/>
</dbReference>
<dbReference type="Gene3D" id="1.10.10.10">
    <property type="entry name" value="Winged helix-like DNA-binding domain superfamily/Winged helix DNA-binding domain"/>
    <property type="match status" value="1"/>
</dbReference>
<dbReference type="STRING" id="1121298.SAMN05444401_2416"/>
<dbReference type="EMBL" id="FQZO01000003">
    <property type="protein sequence ID" value="SHJ18510.1"/>
    <property type="molecule type" value="Genomic_DNA"/>
</dbReference>
<dbReference type="GO" id="GO:0005829">
    <property type="term" value="C:cytosol"/>
    <property type="evidence" value="ECO:0007669"/>
    <property type="project" value="TreeGrafter"/>
</dbReference>
<dbReference type="CDD" id="cd00383">
    <property type="entry name" value="trans_reg_C"/>
    <property type="match status" value="1"/>
</dbReference>
<dbReference type="Proteomes" id="UP000184080">
    <property type="component" value="Unassembled WGS sequence"/>
</dbReference>
<evidence type="ECO:0000256" key="6">
    <source>
        <dbReference type="ARBA" id="ARBA00023163"/>
    </source>
</evidence>
<dbReference type="PANTHER" id="PTHR48111:SF22">
    <property type="entry name" value="REGULATOR OF RPOS"/>
    <property type="match status" value="1"/>
</dbReference>
<evidence type="ECO:0000256" key="5">
    <source>
        <dbReference type="ARBA" id="ARBA00023125"/>
    </source>
</evidence>
<evidence type="ECO:0000313" key="13">
    <source>
        <dbReference type="Proteomes" id="UP000184080"/>
    </source>
</evidence>
<protein>
    <recommendedName>
        <fullName evidence="1">Stage 0 sporulation protein A homolog</fullName>
    </recommendedName>
</protein>
<dbReference type="SMART" id="SM00862">
    <property type="entry name" value="Trans_reg_C"/>
    <property type="match status" value="1"/>
</dbReference>
<feature type="DNA-binding region" description="OmpR/PhoB-type" evidence="9">
    <location>
        <begin position="124"/>
        <end position="222"/>
    </location>
</feature>
<keyword evidence="13" id="KW-1185">Reference proteome</keyword>
<dbReference type="RefSeq" id="WP_073006828.1">
    <property type="nucleotide sequence ID" value="NZ_FQZO01000003.1"/>
</dbReference>
<feature type="domain" description="Response regulatory" evidence="10">
    <location>
        <begin position="2"/>
        <end position="116"/>
    </location>
</feature>
<dbReference type="GO" id="GO:0000156">
    <property type="term" value="F:phosphorelay response regulator activity"/>
    <property type="evidence" value="ECO:0007669"/>
    <property type="project" value="TreeGrafter"/>
</dbReference>
<dbReference type="InterPro" id="IPR036388">
    <property type="entry name" value="WH-like_DNA-bd_sf"/>
</dbReference>
<evidence type="ECO:0000256" key="1">
    <source>
        <dbReference type="ARBA" id="ARBA00018672"/>
    </source>
</evidence>
<name>A0A1M6H8I7_9CLOT</name>
<evidence type="ECO:0000256" key="3">
    <source>
        <dbReference type="ARBA" id="ARBA00023012"/>
    </source>
</evidence>
<evidence type="ECO:0000256" key="7">
    <source>
        <dbReference type="ARBA" id="ARBA00024867"/>
    </source>
</evidence>
<dbReference type="InterPro" id="IPR039420">
    <property type="entry name" value="WalR-like"/>
</dbReference>
<dbReference type="PANTHER" id="PTHR48111">
    <property type="entry name" value="REGULATOR OF RPOS"/>
    <property type="match status" value="1"/>
</dbReference>
<gene>
    <name evidence="12" type="ORF">SAMN05444401_2416</name>
</gene>
<dbReference type="SMART" id="SM00448">
    <property type="entry name" value="REC"/>
    <property type="match status" value="1"/>
</dbReference>
<dbReference type="GO" id="GO:0006355">
    <property type="term" value="P:regulation of DNA-templated transcription"/>
    <property type="evidence" value="ECO:0007669"/>
    <property type="project" value="InterPro"/>
</dbReference>
<dbReference type="AlphaFoldDB" id="A0A1M6H8I7"/>
<dbReference type="PROSITE" id="PS50110">
    <property type="entry name" value="RESPONSE_REGULATORY"/>
    <property type="match status" value="1"/>
</dbReference>
<sequence>MRVLIIEDNRDLCYSMKTGLEKLGFYIDAAFDAETGEEKAYVNEYDVILLDLNLPDKDGLEILKDFRKSNNNTPVIIVSARDDIEQRTVGLDLGADDYITKPFQISEVRARIQAVIRRFQGRTTPTIKIDGLEIEPAKRVATFNGKIIPLKAKEFDILEYLSMKFPTVVSSEELSEHVYDENFDPFSSVLRVHITRLRKKLTDASGYEMLQTMRGKGYYLCENQK</sequence>
<keyword evidence="5 9" id="KW-0238">DNA-binding</keyword>
<dbReference type="PROSITE" id="PS51755">
    <property type="entry name" value="OMPR_PHOB"/>
    <property type="match status" value="1"/>
</dbReference>
<organism evidence="12 13">
    <name type="scientific">Clostridium amylolyticum</name>
    <dbReference type="NCBI Taxonomy" id="1121298"/>
    <lineage>
        <taxon>Bacteria</taxon>
        <taxon>Bacillati</taxon>
        <taxon>Bacillota</taxon>
        <taxon>Clostridia</taxon>
        <taxon>Eubacteriales</taxon>
        <taxon>Clostridiaceae</taxon>
        <taxon>Clostridium</taxon>
    </lineage>
</organism>
<dbReference type="Gene3D" id="3.40.50.2300">
    <property type="match status" value="1"/>
</dbReference>
<evidence type="ECO:0000256" key="2">
    <source>
        <dbReference type="ARBA" id="ARBA00022553"/>
    </source>
</evidence>
<keyword evidence="4" id="KW-0805">Transcription regulation</keyword>
<dbReference type="InterPro" id="IPR001867">
    <property type="entry name" value="OmpR/PhoB-type_DNA-bd"/>
</dbReference>
<keyword evidence="2 8" id="KW-0597">Phosphoprotein</keyword>
<evidence type="ECO:0000256" key="4">
    <source>
        <dbReference type="ARBA" id="ARBA00023015"/>
    </source>
</evidence>
<dbReference type="GO" id="GO:0032993">
    <property type="term" value="C:protein-DNA complex"/>
    <property type="evidence" value="ECO:0007669"/>
    <property type="project" value="TreeGrafter"/>
</dbReference>
<evidence type="ECO:0000313" key="12">
    <source>
        <dbReference type="EMBL" id="SHJ18510.1"/>
    </source>
</evidence>
<dbReference type="Gene3D" id="6.10.250.690">
    <property type="match status" value="1"/>
</dbReference>
<proteinExistence type="predicted"/>
<accession>A0A1M6H8I7</accession>
<dbReference type="GO" id="GO:0000976">
    <property type="term" value="F:transcription cis-regulatory region binding"/>
    <property type="evidence" value="ECO:0007669"/>
    <property type="project" value="TreeGrafter"/>
</dbReference>
<keyword evidence="3" id="KW-0902">Two-component regulatory system</keyword>
<dbReference type="Pfam" id="PF00486">
    <property type="entry name" value="Trans_reg_C"/>
    <property type="match status" value="1"/>
</dbReference>
<dbReference type="InterPro" id="IPR011006">
    <property type="entry name" value="CheY-like_superfamily"/>
</dbReference>